<evidence type="ECO:0000313" key="2">
    <source>
        <dbReference type="Proteomes" id="UP001254608"/>
    </source>
</evidence>
<name>A0ABU2WLE3_9GAMM</name>
<proteinExistence type="predicted"/>
<protein>
    <submittedName>
        <fullName evidence="1">Purine nucleoside permease</fullName>
    </submittedName>
</protein>
<sequence length="354" mass="38914">MSLGLLGTSLNPPTATATDTTAPLPIRVVVLVNYELGADSGDDAGEFQHWYERGIDGHSPLDCMPLPQSTHAACLDRKRGVLVTYTGLTADRAAASVMAMGMDPRFDFSQAYWLIGGIAGIDPNDATVGSAVWGKWVVNGDWGYEIDAREIPEGWTTGYIPLHHKTPYSEPVDTSQGKVFKLNPRLGDWAYELTRDIKLDDNKTLATIRAGYTTFPAAQKPPRVMQGDNISASTFWHGKLLNQWANDWVHYWTHGQGEFVTTAVEDSGILEAIRFLEAGGKADFQRVMLLRTGSNFSMQPTGLSAADSLAREIDGFGAMGPAVEAHWRVGSPVVRELSEHWERYRQSPFEGDKP</sequence>
<dbReference type="PANTHER" id="PTHR38643:SF1">
    <property type="entry name" value="PURINE NUCLEOSIDE PERMEASE C285.05-RELATED"/>
    <property type="match status" value="1"/>
</dbReference>
<dbReference type="InterPro" id="IPR009486">
    <property type="entry name" value="Pur_nuclsid_perm"/>
</dbReference>
<dbReference type="Proteomes" id="UP001254608">
    <property type="component" value="Unassembled WGS sequence"/>
</dbReference>
<dbReference type="Gene3D" id="3.40.50.1580">
    <property type="entry name" value="Nucleoside phosphorylase domain"/>
    <property type="match status" value="1"/>
</dbReference>
<dbReference type="PANTHER" id="PTHR38643">
    <property type="entry name" value="PURINE NUCLEOSIDE PERMEASE C285.05-RELATED"/>
    <property type="match status" value="1"/>
</dbReference>
<comment type="caution">
    <text evidence="1">The sequence shown here is derived from an EMBL/GenBank/DDBJ whole genome shotgun (WGS) entry which is preliminary data.</text>
</comment>
<dbReference type="PIRSF" id="PIRSF013171">
    <property type="entry name" value="Pur_nuclsid_perm"/>
    <property type="match status" value="1"/>
</dbReference>
<accession>A0ABU2WLE3</accession>
<reference evidence="1 2" key="1">
    <citation type="submission" date="2023-09" db="EMBL/GenBank/DDBJ databases">
        <authorList>
            <person name="Rey-Velasco X."/>
        </authorList>
    </citation>
    <scope>NUCLEOTIDE SEQUENCE [LARGE SCALE GENOMIC DNA]</scope>
    <source>
        <strain evidence="1 2">W345</strain>
    </source>
</reference>
<dbReference type="RefSeq" id="WP_311365513.1">
    <property type="nucleotide sequence ID" value="NZ_JAVRIC010000017.1"/>
</dbReference>
<dbReference type="Pfam" id="PF06516">
    <property type="entry name" value="NUP"/>
    <property type="match status" value="1"/>
</dbReference>
<dbReference type="EMBL" id="JAVRIC010000017">
    <property type="protein sequence ID" value="MDT0498121.1"/>
    <property type="molecule type" value="Genomic_DNA"/>
</dbReference>
<organism evidence="1 2">
    <name type="scientific">Banduia mediterranea</name>
    <dbReference type="NCBI Taxonomy" id="3075609"/>
    <lineage>
        <taxon>Bacteria</taxon>
        <taxon>Pseudomonadati</taxon>
        <taxon>Pseudomonadota</taxon>
        <taxon>Gammaproteobacteria</taxon>
        <taxon>Nevskiales</taxon>
        <taxon>Algiphilaceae</taxon>
        <taxon>Banduia</taxon>
    </lineage>
</organism>
<keyword evidence="2" id="KW-1185">Reference proteome</keyword>
<dbReference type="InterPro" id="IPR035994">
    <property type="entry name" value="Nucleoside_phosphorylase_sf"/>
</dbReference>
<evidence type="ECO:0000313" key="1">
    <source>
        <dbReference type="EMBL" id="MDT0498121.1"/>
    </source>
</evidence>
<gene>
    <name evidence="1" type="ORF">RM530_12205</name>
</gene>